<name>A0A8J4W276_9ROSI</name>
<evidence type="ECO:0000313" key="1">
    <source>
        <dbReference type="EMBL" id="KAF3967766.1"/>
    </source>
</evidence>
<comment type="caution">
    <text evidence="1">The sequence shown here is derived from an EMBL/GenBank/DDBJ whole genome shotgun (WGS) entry which is preliminary data.</text>
</comment>
<gene>
    <name evidence="1" type="ORF">CMV_008268</name>
</gene>
<proteinExistence type="predicted"/>
<dbReference type="OrthoDB" id="49309at2759"/>
<keyword evidence="2" id="KW-1185">Reference proteome</keyword>
<sequence>MTTEKVFDAVQTESLVCCGLATGVNPPSPTERTIELDLKIHLSTDLVSSSHGLSIPSNNISIYHMDDIGDQSHPEILMVQEELSNPDEETEEHVEFECEGMADSEGEDGSGCEQIPEMQNKDQNIALENLVTHEGLDSFGSVRKELDSVRPDLAMGQT</sequence>
<reference evidence="1" key="1">
    <citation type="submission" date="2020-03" db="EMBL/GenBank/DDBJ databases">
        <title>Castanea mollissima Vanexum genome sequencing.</title>
        <authorList>
            <person name="Staton M."/>
        </authorList>
    </citation>
    <scope>NUCLEOTIDE SEQUENCE</scope>
    <source>
        <tissue evidence="1">Leaf</tissue>
    </source>
</reference>
<organism evidence="1 2">
    <name type="scientific">Castanea mollissima</name>
    <name type="common">Chinese chestnut</name>
    <dbReference type="NCBI Taxonomy" id="60419"/>
    <lineage>
        <taxon>Eukaryota</taxon>
        <taxon>Viridiplantae</taxon>
        <taxon>Streptophyta</taxon>
        <taxon>Embryophyta</taxon>
        <taxon>Tracheophyta</taxon>
        <taxon>Spermatophyta</taxon>
        <taxon>Magnoliopsida</taxon>
        <taxon>eudicotyledons</taxon>
        <taxon>Gunneridae</taxon>
        <taxon>Pentapetalae</taxon>
        <taxon>rosids</taxon>
        <taxon>fabids</taxon>
        <taxon>Fagales</taxon>
        <taxon>Fagaceae</taxon>
        <taxon>Castanea</taxon>
    </lineage>
</organism>
<accession>A0A8J4W276</accession>
<protein>
    <submittedName>
        <fullName evidence="1">Uncharacterized protein</fullName>
    </submittedName>
</protein>
<evidence type="ECO:0000313" key="2">
    <source>
        <dbReference type="Proteomes" id="UP000737018"/>
    </source>
</evidence>
<dbReference type="AlphaFoldDB" id="A0A8J4W276"/>
<dbReference type="EMBL" id="JRKL02000855">
    <property type="protein sequence ID" value="KAF3967766.1"/>
    <property type="molecule type" value="Genomic_DNA"/>
</dbReference>
<dbReference type="Proteomes" id="UP000737018">
    <property type="component" value="Unassembled WGS sequence"/>
</dbReference>